<keyword evidence="9" id="KW-0676">Redox-active center</keyword>
<evidence type="ECO:0000313" key="13">
    <source>
        <dbReference type="Proteomes" id="UP000316298"/>
    </source>
</evidence>
<organism evidence="12 13">
    <name type="scientific">Kribbella jejuensis</name>
    <dbReference type="NCBI Taxonomy" id="236068"/>
    <lineage>
        <taxon>Bacteria</taxon>
        <taxon>Bacillati</taxon>
        <taxon>Actinomycetota</taxon>
        <taxon>Actinomycetes</taxon>
        <taxon>Propionibacteriales</taxon>
        <taxon>Kribbellaceae</taxon>
        <taxon>Kribbella</taxon>
    </lineage>
</organism>
<dbReference type="InterPro" id="IPR012932">
    <property type="entry name" value="VKOR"/>
</dbReference>
<evidence type="ECO:0000259" key="11">
    <source>
        <dbReference type="Pfam" id="PF07884"/>
    </source>
</evidence>
<evidence type="ECO:0000256" key="6">
    <source>
        <dbReference type="ARBA" id="ARBA00023002"/>
    </source>
</evidence>
<accession>A0A542EA40</accession>
<keyword evidence="3 10" id="KW-0812">Transmembrane</keyword>
<comment type="similarity">
    <text evidence="2">Belongs to the VKOR family.</text>
</comment>
<keyword evidence="13" id="KW-1185">Reference proteome</keyword>
<dbReference type="EMBL" id="VFMM01000002">
    <property type="protein sequence ID" value="TQJ12194.1"/>
    <property type="molecule type" value="Genomic_DNA"/>
</dbReference>
<evidence type="ECO:0000256" key="3">
    <source>
        <dbReference type="ARBA" id="ARBA00022692"/>
    </source>
</evidence>
<keyword evidence="5 10" id="KW-1133">Transmembrane helix</keyword>
<dbReference type="InterPro" id="IPR038354">
    <property type="entry name" value="VKOR_sf"/>
</dbReference>
<dbReference type="Pfam" id="PF07884">
    <property type="entry name" value="VKOR"/>
    <property type="match status" value="1"/>
</dbReference>
<feature type="transmembrane region" description="Helical" evidence="10">
    <location>
        <begin position="120"/>
        <end position="143"/>
    </location>
</feature>
<protein>
    <submittedName>
        <fullName evidence="12">Vitamin K epoxide reductase family protein</fullName>
    </submittedName>
</protein>
<feature type="transmembrane region" description="Helical" evidence="10">
    <location>
        <begin position="92"/>
        <end position="114"/>
    </location>
</feature>
<gene>
    <name evidence="12" type="ORF">FB475_5124</name>
</gene>
<keyword evidence="4" id="KW-0874">Quinone</keyword>
<evidence type="ECO:0000256" key="1">
    <source>
        <dbReference type="ARBA" id="ARBA00004141"/>
    </source>
</evidence>
<sequence length="179" mass="18261">MSTDASLSSWRRRAPVIVLSLAGFAVALTLTLFQVGVLDSIWDPFFGDGSRKVLTSSVSQALPIPDASLGAAAYLLEAILESLGGTSRWRDHPWIVAAAGAVAAGLGLAALGLIATQALIVGAFCTLCLCSAAISLTVAALAAPEAIAATKVLSQRRHATLRADGSPGLGHRSHKPPPG</sequence>
<name>A0A542EA40_9ACTN</name>
<dbReference type="Proteomes" id="UP000316298">
    <property type="component" value="Unassembled WGS sequence"/>
</dbReference>
<comment type="caution">
    <text evidence="12">The sequence shown here is derived from an EMBL/GenBank/DDBJ whole genome shotgun (WGS) entry which is preliminary data.</text>
</comment>
<evidence type="ECO:0000256" key="2">
    <source>
        <dbReference type="ARBA" id="ARBA00006214"/>
    </source>
</evidence>
<proteinExistence type="inferred from homology"/>
<evidence type="ECO:0000256" key="4">
    <source>
        <dbReference type="ARBA" id="ARBA00022719"/>
    </source>
</evidence>
<keyword evidence="7 10" id="KW-0472">Membrane</keyword>
<keyword evidence="6" id="KW-0560">Oxidoreductase</keyword>
<dbReference type="AlphaFoldDB" id="A0A542EA40"/>
<dbReference type="GO" id="GO:0048038">
    <property type="term" value="F:quinone binding"/>
    <property type="evidence" value="ECO:0007669"/>
    <property type="project" value="UniProtKB-KW"/>
</dbReference>
<dbReference type="OrthoDB" id="9814124at2"/>
<dbReference type="Gene3D" id="1.20.1440.130">
    <property type="entry name" value="VKOR domain"/>
    <property type="match status" value="1"/>
</dbReference>
<evidence type="ECO:0000256" key="5">
    <source>
        <dbReference type="ARBA" id="ARBA00022989"/>
    </source>
</evidence>
<evidence type="ECO:0000256" key="7">
    <source>
        <dbReference type="ARBA" id="ARBA00023136"/>
    </source>
</evidence>
<evidence type="ECO:0000256" key="9">
    <source>
        <dbReference type="ARBA" id="ARBA00023284"/>
    </source>
</evidence>
<feature type="domain" description="Vitamin K epoxide reductase" evidence="11">
    <location>
        <begin position="16"/>
        <end position="142"/>
    </location>
</feature>
<dbReference type="GO" id="GO:0016491">
    <property type="term" value="F:oxidoreductase activity"/>
    <property type="evidence" value="ECO:0007669"/>
    <property type="project" value="UniProtKB-KW"/>
</dbReference>
<comment type="subcellular location">
    <subcellularLocation>
        <location evidence="1">Membrane</location>
        <topology evidence="1">Multi-pass membrane protein</topology>
    </subcellularLocation>
</comment>
<evidence type="ECO:0000256" key="8">
    <source>
        <dbReference type="ARBA" id="ARBA00023157"/>
    </source>
</evidence>
<feature type="transmembrane region" description="Helical" evidence="10">
    <location>
        <begin position="16"/>
        <end position="42"/>
    </location>
</feature>
<dbReference type="RefSeq" id="WP_141859066.1">
    <property type="nucleotide sequence ID" value="NZ_BAAAKA010000005.1"/>
</dbReference>
<keyword evidence="8" id="KW-1015">Disulfide bond</keyword>
<reference evidence="12 13" key="1">
    <citation type="submission" date="2019-06" db="EMBL/GenBank/DDBJ databases">
        <title>Sequencing the genomes of 1000 actinobacteria strains.</title>
        <authorList>
            <person name="Klenk H.-P."/>
        </authorList>
    </citation>
    <scope>NUCLEOTIDE SEQUENCE [LARGE SCALE GENOMIC DNA]</scope>
    <source>
        <strain evidence="12 13">DSM 17305</strain>
    </source>
</reference>
<evidence type="ECO:0000313" key="12">
    <source>
        <dbReference type="EMBL" id="TQJ12194.1"/>
    </source>
</evidence>
<evidence type="ECO:0000256" key="10">
    <source>
        <dbReference type="SAM" id="Phobius"/>
    </source>
</evidence>
<dbReference type="GO" id="GO:0016020">
    <property type="term" value="C:membrane"/>
    <property type="evidence" value="ECO:0007669"/>
    <property type="project" value="UniProtKB-SubCell"/>
</dbReference>